<organism evidence="1">
    <name type="scientific">Zea mays</name>
    <name type="common">Maize</name>
    <dbReference type="NCBI Taxonomy" id="4577"/>
    <lineage>
        <taxon>Eukaryota</taxon>
        <taxon>Viridiplantae</taxon>
        <taxon>Streptophyta</taxon>
        <taxon>Embryophyta</taxon>
        <taxon>Tracheophyta</taxon>
        <taxon>Spermatophyta</taxon>
        <taxon>Magnoliopsida</taxon>
        <taxon>Liliopsida</taxon>
        <taxon>Poales</taxon>
        <taxon>Poaceae</taxon>
        <taxon>PACMAD clade</taxon>
        <taxon>Panicoideae</taxon>
        <taxon>Andropogonodae</taxon>
        <taxon>Andropogoneae</taxon>
        <taxon>Tripsacinae</taxon>
        <taxon>Zea</taxon>
    </lineage>
</organism>
<reference evidence="1" key="1">
    <citation type="journal article" date="2009" name="PLoS Genet.">
        <title>Sequencing, mapping, and analysis of 27,455 maize full-length cDNAs.</title>
        <authorList>
            <person name="Soderlund C."/>
            <person name="Descour A."/>
            <person name="Kudrna D."/>
            <person name="Bomhoff M."/>
            <person name="Boyd L."/>
            <person name="Currie J."/>
            <person name="Angelova A."/>
            <person name="Collura K."/>
            <person name="Wissotski M."/>
            <person name="Ashley E."/>
            <person name="Morrow D."/>
            <person name="Fernandes J."/>
            <person name="Walbot V."/>
            <person name="Yu Y."/>
        </authorList>
    </citation>
    <scope>NUCLEOTIDE SEQUENCE</scope>
    <source>
        <strain evidence="1">B73</strain>
    </source>
</reference>
<dbReference type="AlphaFoldDB" id="C4JA89"/>
<protein>
    <submittedName>
        <fullName evidence="1">Uncharacterized protein</fullName>
    </submittedName>
</protein>
<proteinExistence type="evidence at transcript level"/>
<accession>C4JA89</accession>
<evidence type="ECO:0000313" key="1">
    <source>
        <dbReference type="EMBL" id="ACR38089.1"/>
    </source>
</evidence>
<name>C4JA89_MAIZE</name>
<sequence length="123" mass="13975">MFQNGESWKTRLETTTSVEYMSSSRCGLVKGSVRFFHMSHHTPPWPSMVPFSPVMKTSCRPWPWIKLMYLPPGSSRPLPYDGSGSMSGQLDVSCSLISSMVARHGWQWRRPRTTKGDGQLPVR</sequence>
<dbReference type="EMBL" id="BT087736">
    <property type="protein sequence ID" value="ACR38089.1"/>
    <property type="molecule type" value="mRNA"/>
</dbReference>
<reference evidence="1" key="2">
    <citation type="submission" date="2012-06" db="EMBL/GenBank/DDBJ databases">
        <authorList>
            <person name="Yu Y."/>
            <person name="Currie J."/>
            <person name="Lomeli R."/>
            <person name="Angelova A."/>
            <person name="Collura K."/>
            <person name="Wissotski M."/>
            <person name="Campos D."/>
            <person name="Kudrna D."/>
            <person name="Golser W."/>
            <person name="Ashely E."/>
            <person name="Descour A."/>
            <person name="Fernandes J."/>
            <person name="Soderlund C."/>
            <person name="Walbot V."/>
        </authorList>
    </citation>
    <scope>NUCLEOTIDE SEQUENCE</scope>
    <source>
        <strain evidence="1">B73</strain>
    </source>
</reference>